<sequence>MTAQTYGVKKSCTKYLRRIKVVAENTSSKLGRIIFVATAHLFDRAMGS</sequence>
<evidence type="ECO:0000313" key="1">
    <source>
        <dbReference type="EMBL" id="VFK43170.1"/>
    </source>
</evidence>
<reference evidence="1" key="1">
    <citation type="submission" date="2019-02" db="EMBL/GenBank/DDBJ databases">
        <authorList>
            <person name="Gruber-Vodicka R. H."/>
            <person name="Seah K. B. B."/>
        </authorList>
    </citation>
    <scope>NUCLEOTIDE SEQUENCE</scope>
    <source>
        <strain evidence="1">BECK_BZ125</strain>
    </source>
</reference>
<organism evidence="1">
    <name type="scientific">Candidatus Kentrum sp. TC</name>
    <dbReference type="NCBI Taxonomy" id="2126339"/>
    <lineage>
        <taxon>Bacteria</taxon>
        <taxon>Pseudomonadati</taxon>
        <taxon>Pseudomonadota</taxon>
        <taxon>Gammaproteobacteria</taxon>
        <taxon>Candidatus Kentrum</taxon>
    </lineage>
</organism>
<proteinExistence type="predicted"/>
<name>A0A450YNR3_9GAMM</name>
<gene>
    <name evidence="1" type="ORF">BECKTC1821E_GA0114239_102331</name>
</gene>
<dbReference type="AlphaFoldDB" id="A0A450YNR3"/>
<protein>
    <submittedName>
        <fullName evidence="1">Uncharacterized protein</fullName>
    </submittedName>
</protein>
<dbReference type="EMBL" id="CAADFT010000023">
    <property type="protein sequence ID" value="VFK43170.1"/>
    <property type="molecule type" value="Genomic_DNA"/>
</dbReference>
<accession>A0A450YNR3</accession>